<evidence type="ECO:0000313" key="4">
    <source>
        <dbReference type="Proteomes" id="UP000245507"/>
    </source>
</evidence>
<organism evidence="3 4">
    <name type="scientific">Nocardioides silvaticus</name>
    <dbReference type="NCBI Taxonomy" id="2201891"/>
    <lineage>
        <taxon>Bacteria</taxon>
        <taxon>Bacillati</taxon>
        <taxon>Actinomycetota</taxon>
        <taxon>Actinomycetes</taxon>
        <taxon>Propionibacteriales</taxon>
        <taxon>Nocardioidaceae</taxon>
        <taxon>Nocardioides</taxon>
    </lineage>
</organism>
<evidence type="ECO:0000313" key="3">
    <source>
        <dbReference type="EMBL" id="PWN03053.1"/>
    </source>
</evidence>
<feature type="compositionally biased region" description="Low complexity" evidence="1">
    <location>
        <begin position="9"/>
        <end position="22"/>
    </location>
</feature>
<name>A0A316TEW7_9ACTN</name>
<dbReference type="Pfam" id="PF09851">
    <property type="entry name" value="SHOCT"/>
    <property type="match status" value="1"/>
</dbReference>
<protein>
    <recommendedName>
        <fullName evidence="2">SHOCT domain-containing protein</fullName>
    </recommendedName>
</protein>
<keyword evidence="4" id="KW-1185">Reference proteome</keyword>
<accession>A0A316TEW7</accession>
<feature type="region of interest" description="Disordered" evidence="1">
    <location>
        <begin position="1"/>
        <end position="22"/>
    </location>
</feature>
<dbReference type="InterPro" id="IPR018649">
    <property type="entry name" value="SHOCT"/>
</dbReference>
<comment type="caution">
    <text evidence="3">The sequence shown here is derived from an EMBL/GenBank/DDBJ whole genome shotgun (WGS) entry which is preliminary data.</text>
</comment>
<dbReference type="EMBL" id="QGDD01000004">
    <property type="protein sequence ID" value="PWN03053.1"/>
    <property type="molecule type" value="Genomic_DNA"/>
</dbReference>
<gene>
    <name evidence="3" type="ORF">DJ010_10615</name>
</gene>
<sequence length="128" mass="13405">MNQQPPPEGQYQPYEPTQPGTPVVMVNGRPASPEELEQYELMTGMDLDGDGRIAGGAPAGDGLQGLIASAMGGLQPPPPAWSPGERGNDHPGTADDRVAALERLAALRESGALTEEEFAAEKARILDS</sequence>
<evidence type="ECO:0000256" key="1">
    <source>
        <dbReference type="SAM" id="MobiDB-lite"/>
    </source>
</evidence>
<proteinExistence type="predicted"/>
<reference evidence="3 4" key="1">
    <citation type="submission" date="2018-05" db="EMBL/GenBank/DDBJ databases">
        <title>Nocardioides silvaticus genome.</title>
        <authorList>
            <person name="Li C."/>
            <person name="Wang G."/>
        </authorList>
    </citation>
    <scope>NUCLEOTIDE SEQUENCE [LARGE SCALE GENOMIC DNA]</scope>
    <source>
        <strain evidence="3 4">CCTCC AB 2018079</strain>
    </source>
</reference>
<feature type="region of interest" description="Disordered" evidence="1">
    <location>
        <begin position="70"/>
        <end position="94"/>
    </location>
</feature>
<dbReference type="Proteomes" id="UP000245507">
    <property type="component" value="Unassembled WGS sequence"/>
</dbReference>
<feature type="domain" description="SHOCT" evidence="2">
    <location>
        <begin position="99"/>
        <end position="126"/>
    </location>
</feature>
<dbReference type="AlphaFoldDB" id="A0A316TEW7"/>
<evidence type="ECO:0000259" key="2">
    <source>
        <dbReference type="Pfam" id="PF09851"/>
    </source>
</evidence>